<evidence type="ECO:0000313" key="6">
    <source>
        <dbReference type="EMBL" id="NVO66303.1"/>
    </source>
</evidence>
<dbReference type="PIRSF" id="PIRSF004808">
    <property type="entry name" value="LasT"/>
    <property type="match status" value="1"/>
</dbReference>
<dbReference type="RefSeq" id="WP_176788010.1">
    <property type="nucleotide sequence ID" value="NZ_JABXWR010000001.1"/>
</dbReference>
<dbReference type="PANTHER" id="PTHR42786:SF2">
    <property type="entry name" value="TRNA (CYTIDINE_URIDINE-2'-O-)-METHYLTRANSFERASE TRMJ"/>
    <property type="match status" value="1"/>
</dbReference>
<dbReference type="GO" id="GO:0008173">
    <property type="term" value="F:RNA methyltransferase activity"/>
    <property type="evidence" value="ECO:0007669"/>
    <property type="project" value="InterPro"/>
</dbReference>
<sequence>MPEISIVLVEPLYEGNVGFVARAMKNFGFTRLVLVNPCALGDDSLARASHARDVLEGAARMSLEEVYAESDLVVATTGELSKSVCTSMRMPYFTPAEIRTILEEAGGSVSILFGRENWGLNNEEVSRADLICTIPTSEIYPIMNLSHAVAVVCHELAHLPRGTYRLAGKTERESLIQHFGQFLERIEHPDYKRANTLLMMRRIFGRTALTTREVSTLHGLLRRAEWHLDHPDGEEGQ</sequence>
<keyword evidence="7" id="KW-1185">Reference proteome</keyword>
<dbReference type="NCBIfam" id="TIGR00050">
    <property type="entry name" value="rRNA_methyl_1"/>
    <property type="match status" value="1"/>
</dbReference>
<dbReference type="AlphaFoldDB" id="A0A7K4HM16"/>
<dbReference type="OrthoDB" id="372184at2157"/>
<keyword evidence="2 6" id="KW-0489">Methyltransferase</keyword>
<dbReference type="InterPro" id="IPR001537">
    <property type="entry name" value="SpoU_MeTrfase"/>
</dbReference>
<dbReference type="CDD" id="cd18093">
    <property type="entry name" value="SpoU-like_TrmJ"/>
    <property type="match status" value="1"/>
</dbReference>
<feature type="domain" description="tRNA/rRNA methyltransferase SpoU type" evidence="5">
    <location>
        <begin position="4"/>
        <end position="154"/>
    </location>
</feature>
<protein>
    <submittedName>
        <fullName evidence="6">RNA methyltransferase</fullName>
    </submittedName>
</protein>
<evidence type="ECO:0000313" key="7">
    <source>
        <dbReference type="Proteomes" id="UP000570823"/>
    </source>
</evidence>
<dbReference type="InterPro" id="IPR004384">
    <property type="entry name" value="RNA_MeTrfase_TrmJ/LasT"/>
</dbReference>
<comment type="caution">
    <text evidence="6">The sequence shown here is derived from an EMBL/GenBank/DDBJ whole genome shotgun (WGS) entry which is preliminary data.</text>
</comment>
<name>A0A7K4HM16_9EURY</name>
<keyword evidence="3 6" id="KW-0808">Transferase</keyword>
<dbReference type="SUPFAM" id="SSF75217">
    <property type="entry name" value="alpha/beta knot"/>
    <property type="match status" value="1"/>
</dbReference>
<comment type="similarity">
    <text evidence="1">Belongs to the class IV-like SAM-binding methyltransferase superfamily. RNA methyltransferase TrmH family.</text>
</comment>
<accession>A0A7K4HM16</accession>
<dbReference type="GO" id="GO:0003723">
    <property type="term" value="F:RNA binding"/>
    <property type="evidence" value="ECO:0007669"/>
    <property type="project" value="InterPro"/>
</dbReference>
<evidence type="ECO:0000256" key="2">
    <source>
        <dbReference type="ARBA" id="ARBA00022603"/>
    </source>
</evidence>
<dbReference type="InterPro" id="IPR029028">
    <property type="entry name" value="Alpha/beta_knot_MTases"/>
</dbReference>
<dbReference type="Gene3D" id="3.40.1280.10">
    <property type="match status" value="1"/>
</dbReference>
<organism evidence="6 7">
    <name type="scientific">Methanofollis tationis</name>
    <dbReference type="NCBI Taxonomy" id="81417"/>
    <lineage>
        <taxon>Archaea</taxon>
        <taxon>Methanobacteriati</taxon>
        <taxon>Methanobacteriota</taxon>
        <taxon>Stenosarchaea group</taxon>
        <taxon>Methanomicrobia</taxon>
        <taxon>Methanomicrobiales</taxon>
        <taxon>Methanomicrobiaceae</taxon>
        <taxon>Methanofollis</taxon>
    </lineage>
</organism>
<keyword evidence="4" id="KW-0949">S-adenosyl-L-methionine</keyword>
<evidence type="ECO:0000256" key="1">
    <source>
        <dbReference type="ARBA" id="ARBA00007228"/>
    </source>
</evidence>
<gene>
    <name evidence="6" type="ORF">HWN36_03015</name>
</gene>
<evidence type="ECO:0000259" key="5">
    <source>
        <dbReference type="Pfam" id="PF00588"/>
    </source>
</evidence>
<dbReference type="Gene3D" id="1.10.8.590">
    <property type="match status" value="1"/>
</dbReference>
<dbReference type="EMBL" id="JABXWR010000001">
    <property type="protein sequence ID" value="NVO66303.1"/>
    <property type="molecule type" value="Genomic_DNA"/>
</dbReference>
<dbReference type="PANTHER" id="PTHR42786">
    <property type="entry name" value="TRNA/RRNA METHYLTRANSFERASE"/>
    <property type="match status" value="1"/>
</dbReference>
<evidence type="ECO:0000256" key="3">
    <source>
        <dbReference type="ARBA" id="ARBA00022679"/>
    </source>
</evidence>
<proteinExistence type="inferred from homology"/>
<dbReference type="GO" id="GO:0005829">
    <property type="term" value="C:cytosol"/>
    <property type="evidence" value="ECO:0007669"/>
    <property type="project" value="TreeGrafter"/>
</dbReference>
<dbReference type="Proteomes" id="UP000570823">
    <property type="component" value="Unassembled WGS sequence"/>
</dbReference>
<reference evidence="6 7" key="1">
    <citation type="submission" date="2020-06" db="EMBL/GenBank/DDBJ databases">
        <title>Methanofollis fontis sp. nov., a methanogen isolated from marine sediments near a cold seep at Four-Way Closure Ridge offshore southwestern Taiwan.</title>
        <authorList>
            <person name="Chen S.-C."/>
            <person name="Teng N.-H."/>
            <person name="Lin Y.-S."/>
            <person name="Lai M.-C."/>
            <person name="Chen H.-H."/>
            <person name="Wang C.-C."/>
        </authorList>
    </citation>
    <scope>NUCLEOTIDE SEQUENCE [LARGE SCALE GENOMIC DNA]</scope>
    <source>
        <strain evidence="6 7">DSM 2702</strain>
    </source>
</reference>
<evidence type="ECO:0000256" key="4">
    <source>
        <dbReference type="ARBA" id="ARBA00022691"/>
    </source>
</evidence>
<dbReference type="Pfam" id="PF00588">
    <property type="entry name" value="SpoU_methylase"/>
    <property type="match status" value="1"/>
</dbReference>
<dbReference type="GO" id="GO:0002128">
    <property type="term" value="P:tRNA nucleoside ribose methylation"/>
    <property type="evidence" value="ECO:0007669"/>
    <property type="project" value="TreeGrafter"/>
</dbReference>
<dbReference type="InterPro" id="IPR029026">
    <property type="entry name" value="tRNA_m1G_MTases_N"/>
</dbReference>